<dbReference type="AlphaFoldDB" id="A0A9P8KYF8"/>
<feature type="compositionally biased region" description="Gly residues" evidence="2">
    <location>
        <begin position="337"/>
        <end position="347"/>
    </location>
</feature>
<name>A0A9P8KYF8_9PEZI</name>
<dbReference type="PANTHER" id="PTHR15885">
    <property type="entry name" value="COILED-COIL DOMAIN-CONTAINING PROTEIN 174"/>
    <property type="match status" value="1"/>
</dbReference>
<feature type="region of interest" description="Disordered" evidence="2">
    <location>
        <begin position="38"/>
        <end position="88"/>
    </location>
</feature>
<feature type="region of interest" description="Disordered" evidence="2">
    <location>
        <begin position="120"/>
        <end position="212"/>
    </location>
</feature>
<evidence type="ECO:0000313" key="4">
    <source>
        <dbReference type="Proteomes" id="UP000750711"/>
    </source>
</evidence>
<dbReference type="EMBL" id="JAGHQM010003646">
    <property type="protein sequence ID" value="KAH0542448.1"/>
    <property type="molecule type" value="Genomic_DNA"/>
</dbReference>
<feature type="compositionally biased region" description="Low complexity" evidence="2">
    <location>
        <begin position="13"/>
        <end position="23"/>
    </location>
</feature>
<keyword evidence="4" id="KW-1185">Reference proteome</keyword>
<comment type="caution">
    <text evidence="3">The sequence shown here is derived from an EMBL/GenBank/DDBJ whole genome shotgun (WGS) entry which is preliminary data.</text>
</comment>
<organism evidence="3 4">
    <name type="scientific">Trichoglossum hirsutum</name>
    <dbReference type="NCBI Taxonomy" id="265104"/>
    <lineage>
        <taxon>Eukaryota</taxon>
        <taxon>Fungi</taxon>
        <taxon>Dikarya</taxon>
        <taxon>Ascomycota</taxon>
        <taxon>Pezizomycotina</taxon>
        <taxon>Geoglossomycetes</taxon>
        <taxon>Geoglossales</taxon>
        <taxon>Geoglossaceae</taxon>
        <taxon>Trichoglossum</taxon>
    </lineage>
</organism>
<feature type="region of interest" description="Disordered" evidence="2">
    <location>
        <begin position="1"/>
        <end position="23"/>
    </location>
</feature>
<keyword evidence="1" id="KW-0175">Coiled coil</keyword>
<feature type="compositionally biased region" description="Acidic residues" evidence="2">
    <location>
        <begin position="159"/>
        <end position="175"/>
    </location>
</feature>
<accession>A0A9P8KYF8</accession>
<gene>
    <name evidence="3" type="ORF">GP486_008639</name>
</gene>
<dbReference type="Proteomes" id="UP000750711">
    <property type="component" value="Unassembled WGS sequence"/>
</dbReference>
<sequence>MSAKTPLYGLPRPKSSAKAVPSSSSLVFASELKSLLAADSSKEKTSGGRTRPSRKTGDIFTSHNRNTKKRAAKDLEDGGDEASGQLKRADIGSVDDAILHRSKRKMEEKARLYAAMKRGDYVPPVGKDGKDEKGLVDFDRKWAESEARGEGNSHHETSSSDEDYDTSDEQVEFTDEFGRQRTGTKAQAEREAARQRALAADEPDQFSARPAAPGKLIYGDTIQTAAFSPDSTAAEQMASLAARRDRSATPPDELHYDADAEVRTKGVGFYAFSKDADARRREMDALRRERDHTEKSRVELASRKERKMKELEERRRKIKEQRGKGQAERFMNHLMGEIGGGGGGTDG</sequence>
<evidence type="ECO:0000256" key="1">
    <source>
        <dbReference type="ARBA" id="ARBA00023054"/>
    </source>
</evidence>
<evidence type="ECO:0000313" key="3">
    <source>
        <dbReference type="EMBL" id="KAH0542448.1"/>
    </source>
</evidence>
<feature type="compositionally biased region" description="Basic and acidic residues" evidence="2">
    <location>
        <begin position="127"/>
        <end position="158"/>
    </location>
</feature>
<dbReference type="InterPro" id="IPR025066">
    <property type="entry name" value="CCDC174-like"/>
</dbReference>
<dbReference type="Pfam" id="PF13300">
    <property type="entry name" value="DUF4078"/>
    <property type="match status" value="1"/>
</dbReference>
<evidence type="ECO:0000256" key="2">
    <source>
        <dbReference type="SAM" id="MobiDB-lite"/>
    </source>
</evidence>
<feature type="compositionally biased region" description="Basic and acidic residues" evidence="2">
    <location>
        <begin position="286"/>
        <end position="331"/>
    </location>
</feature>
<protein>
    <submittedName>
        <fullName evidence="3">Uncharacterized protein</fullName>
    </submittedName>
</protein>
<dbReference type="PANTHER" id="PTHR15885:SF1">
    <property type="entry name" value="COILED-COIL DOMAIN-CONTAINING PROTEIN 174"/>
    <property type="match status" value="1"/>
</dbReference>
<reference evidence="3" key="1">
    <citation type="submission" date="2021-03" db="EMBL/GenBank/DDBJ databases">
        <title>Comparative genomics and phylogenomic investigation of the class Geoglossomycetes provide insights into ecological specialization and systematics.</title>
        <authorList>
            <person name="Melie T."/>
            <person name="Pirro S."/>
            <person name="Miller A.N."/>
            <person name="Quandt A."/>
        </authorList>
    </citation>
    <scope>NUCLEOTIDE SEQUENCE</scope>
    <source>
        <strain evidence="3">CAQ_001_2017</strain>
    </source>
</reference>
<dbReference type="GO" id="GO:0005634">
    <property type="term" value="C:nucleus"/>
    <property type="evidence" value="ECO:0007669"/>
    <property type="project" value="TreeGrafter"/>
</dbReference>
<proteinExistence type="predicted"/>
<feature type="region of interest" description="Disordered" evidence="2">
    <location>
        <begin position="286"/>
        <end position="347"/>
    </location>
</feature>